<dbReference type="RefSeq" id="WP_309490428.1">
    <property type="nucleotide sequence ID" value="NZ_JAENIG010000008.1"/>
</dbReference>
<dbReference type="PANTHER" id="PTHR35089">
    <property type="entry name" value="CHAPERONE PROTEIN SKP"/>
    <property type="match status" value="1"/>
</dbReference>
<dbReference type="InterPro" id="IPR024930">
    <property type="entry name" value="Skp_dom_sf"/>
</dbReference>
<feature type="chain" id="PRO_5042012340" evidence="3">
    <location>
        <begin position="25"/>
        <end position="193"/>
    </location>
</feature>
<dbReference type="EMBL" id="JAENIG010000008">
    <property type="protein sequence ID" value="MBK1855816.1"/>
    <property type="molecule type" value="Genomic_DNA"/>
</dbReference>
<gene>
    <name evidence="4" type="ORF">JIN83_12660</name>
</gene>
<evidence type="ECO:0000313" key="5">
    <source>
        <dbReference type="Proteomes" id="UP000634206"/>
    </source>
</evidence>
<evidence type="ECO:0000256" key="2">
    <source>
        <dbReference type="ARBA" id="ARBA00022729"/>
    </source>
</evidence>
<evidence type="ECO:0000256" key="1">
    <source>
        <dbReference type="ARBA" id="ARBA00009091"/>
    </source>
</evidence>
<sequence>MMNISTLTCLLAMTLLSAVSQLHAQQMKVASVDVRKIFDQWDFSKESEQEIEDARIALERESNERLAVINELKMERSKMRQQYQASSGSFTAEDKAAMDRKFMALGRDAFALEQDRNDFIAKAKRSLDREVTATSKLILDQITEAVQAYAEKEEYDMVIETGGHTTRNVPFFVHLEGAEDITDIIIEQLNAKE</sequence>
<evidence type="ECO:0000313" key="4">
    <source>
        <dbReference type="EMBL" id="MBK1855816.1"/>
    </source>
</evidence>
<dbReference type="GO" id="GO:0050821">
    <property type="term" value="P:protein stabilization"/>
    <property type="evidence" value="ECO:0007669"/>
    <property type="project" value="TreeGrafter"/>
</dbReference>
<dbReference type="PANTHER" id="PTHR35089:SF1">
    <property type="entry name" value="CHAPERONE PROTEIN SKP"/>
    <property type="match status" value="1"/>
</dbReference>
<keyword evidence="2 3" id="KW-0732">Signal</keyword>
<accession>A0AAE2SG88</accession>
<dbReference type="InterPro" id="IPR005632">
    <property type="entry name" value="Chaperone_Skp"/>
</dbReference>
<dbReference type="Gene3D" id="3.30.910.20">
    <property type="entry name" value="Skp domain"/>
    <property type="match status" value="1"/>
</dbReference>
<reference evidence="4" key="1">
    <citation type="submission" date="2021-01" db="EMBL/GenBank/DDBJ databases">
        <title>Modified the classification status of verrucomicrobia.</title>
        <authorList>
            <person name="Feng X."/>
        </authorList>
    </citation>
    <scope>NUCLEOTIDE SEQUENCE</scope>
    <source>
        <strain evidence="4">5K15</strain>
    </source>
</reference>
<feature type="signal peptide" evidence="3">
    <location>
        <begin position="1"/>
        <end position="24"/>
    </location>
</feature>
<comment type="similarity">
    <text evidence="1">Belongs to the Skp family.</text>
</comment>
<dbReference type="SMART" id="SM00935">
    <property type="entry name" value="OmpH"/>
    <property type="match status" value="1"/>
</dbReference>
<proteinExistence type="inferred from homology"/>
<name>A0AAE2SG88_9BACT</name>
<comment type="caution">
    <text evidence="4">The sequence shown here is derived from an EMBL/GenBank/DDBJ whole genome shotgun (WGS) entry which is preliminary data.</text>
</comment>
<dbReference type="SUPFAM" id="SSF111384">
    <property type="entry name" value="OmpH-like"/>
    <property type="match status" value="1"/>
</dbReference>
<protein>
    <submittedName>
        <fullName evidence="4">OmpH family outer membrane protein</fullName>
    </submittedName>
</protein>
<dbReference type="Pfam" id="PF03938">
    <property type="entry name" value="OmpH"/>
    <property type="match status" value="1"/>
</dbReference>
<keyword evidence="5" id="KW-1185">Reference proteome</keyword>
<dbReference type="GO" id="GO:0005829">
    <property type="term" value="C:cytosol"/>
    <property type="evidence" value="ECO:0007669"/>
    <property type="project" value="TreeGrafter"/>
</dbReference>
<dbReference type="AlphaFoldDB" id="A0AAE2SG88"/>
<evidence type="ECO:0000256" key="3">
    <source>
        <dbReference type="SAM" id="SignalP"/>
    </source>
</evidence>
<dbReference type="Proteomes" id="UP000634206">
    <property type="component" value="Unassembled WGS sequence"/>
</dbReference>
<dbReference type="GO" id="GO:0051082">
    <property type="term" value="F:unfolded protein binding"/>
    <property type="evidence" value="ECO:0007669"/>
    <property type="project" value="InterPro"/>
</dbReference>
<organism evidence="4 5">
    <name type="scientific">Oceaniferula flava</name>
    <dbReference type="NCBI Taxonomy" id="2800421"/>
    <lineage>
        <taxon>Bacteria</taxon>
        <taxon>Pseudomonadati</taxon>
        <taxon>Verrucomicrobiota</taxon>
        <taxon>Verrucomicrobiia</taxon>
        <taxon>Verrucomicrobiales</taxon>
        <taxon>Verrucomicrobiaceae</taxon>
        <taxon>Oceaniferula</taxon>
    </lineage>
</organism>